<keyword evidence="2" id="KW-1185">Reference proteome</keyword>
<gene>
    <name evidence="1" type="ORF">G7034_08565</name>
</gene>
<sequence length="184" mass="20639">MKNKLIILAGFILGFNSIALSQSKDLEYSNVLNHEVKIDGLYLLLGNIEASYESLLSNESSVGLSLMIPFDNYVDWKIKFAATGYYRFHFGDKYANGFFLEGFTMLNKVEDRVKRTGTFGDSFKKDKEITDLALGLGAGYKLISSSGVILEFHAGVGRNLFSSDNDDRNFNYIFRGGVNVGYRF</sequence>
<protein>
    <submittedName>
        <fullName evidence="1">DUF3575 domain-containing protein</fullName>
    </submittedName>
</protein>
<dbReference type="Proteomes" id="UP000643701">
    <property type="component" value="Unassembled WGS sequence"/>
</dbReference>
<reference evidence="1" key="1">
    <citation type="submission" date="2020-03" db="EMBL/GenBank/DDBJ databases">
        <title>Psychroflexus Maritimus sp. nov., isolate from marine sediment.</title>
        <authorList>
            <person name="Zhong Y.-L."/>
        </authorList>
    </citation>
    <scope>NUCLEOTIDE SEQUENCE</scope>
    <source>
        <strain evidence="1">C1</strain>
    </source>
</reference>
<dbReference type="EMBL" id="JAANAS010000061">
    <property type="protein sequence ID" value="NGZ90305.1"/>
    <property type="molecule type" value="Genomic_DNA"/>
</dbReference>
<comment type="caution">
    <text evidence="1">The sequence shown here is derived from an EMBL/GenBank/DDBJ whole genome shotgun (WGS) entry which is preliminary data.</text>
</comment>
<evidence type="ECO:0000313" key="2">
    <source>
        <dbReference type="Proteomes" id="UP000643701"/>
    </source>
</evidence>
<accession>A0A967DYY0</accession>
<proteinExistence type="predicted"/>
<organism evidence="1 2">
    <name type="scientific">Psychroflexus maritimus</name>
    <dbReference type="NCBI Taxonomy" id="2714865"/>
    <lineage>
        <taxon>Bacteria</taxon>
        <taxon>Pseudomonadati</taxon>
        <taxon>Bacteroidota</taxon>
        <taxon>Flavobacteriia</taxon>
        <taxon>Flavobacteriales</taxon>
        <taxon>Flavobacteriaceae</taxon>
        <taxon>Psychroflexus</taxon>
    </lineage>
</organism>
<dbReference type="AlphaFoldDB" id="A0A967DYY0"/>
<evidence type="ECO:0000313" key="1">
    <source>
        <dbReference type="EMBL" id="NGZ90305.1"/>
    </source>
</evidence>
<name>A0A967DYY0_9FLAO</name>
<dbReference type="RefSeq" id="WP_166400552.1">
    <property type="nucleotide sequence ID" value="NZ_JAANAS010000061.1"/>
</dbReference>